<comment type="similarity">
    <text evidence="1">Belongs to the LytR/CpsA/Psr (LCP) family.</text>
</comment>
<dbReference type="Proteomes" id="UP000246661">
    <property type="component" value="Unassembled WGS sequence"/>
</dbReference>
<organism evidence="3 4">
    <name type="scientific">Geodermatophilus normandii</name>
    <dbReference type="NCBI Taxonomy" id="1137989"/>
    <lineage>
        <taxon>Bacteria</taxon>
        <taxon>Bacillati</taxon>
        <taxon>Actinomycetota</taxon>
        <taxon>Actinomycetes</taxon>
        <taxon>Geodermatophilales</taxon>
        <taxon>Geodermatophilaceae</taxon>
        <taxon>Geodermatophilus</taxon>
    </lineage>
</organism>
<protein>
    <submittedName>
        <fullName evidence="3">LytR family transcriptional attenuator</fullName>
    </submittedName>
</protein>
<name>A0A317QKL1_9ACTN</name>
<dbReference type="InterPro" id="IPR004474">
    <property type="entry name" value="LytR_CpsA_psr"/>
</dbReference>
<evidence type="ECO:0000256" key="1">
    <source>
        <dbReference type="ARBA" id="ARBA00006068"/>
    </source>
</evidence>
<evidence type="ECO:0000259" key="2">
    <source>
        <dbReference type="Pfam" id="PF03816"/>
    </source>
</evidence>
<dbReference type="PANTHER" id="PTHR33392">
    <property type="entry name" value="POLYISOPRENYL-TEICHOIC ACID--PEPTIDOGLYCAN TEICHOIC ACID TRANSFERASE TAGU"/>
    <property type="match status" value="1"/>
</dbReference>
<evidence type="ECO:0000313" key="3">
    <source>
        <dbReference type="EMBL" id="PWW23276.1"/>
    </source>
</evidence>
<dbReference type="RefSeq" id="WP_245900049.1">
    <property type="nucleotide sequence ID" value="NZ_QGTX01000001.1"/>
</dbReference>
<dbReference type="AlphaFoldDB" id="A0A317QKL1"/>
<comment type="caution">
    <text evidence="3">The sequence shown here is derived from an EMBL/GenBank/DDBJ whole genome shotgun (WGS) entry which is preliminary data.</text>
</comment>
<reference evidence="4" key="1">
    <citation type="submission" date="2018-05" db="EMBL/GenBank/DDBJ databases">
        <authorList>
            <person name="Klenk H.-P."/>
            <person name="Huntemann M."/>
            <person name="Clum A."/>
            <person name="Pillay M."/>
            <person name="Palaniappan K."/>
            <person name="Varghese N."/>
            <person name="Mikhailova N."/>
            <person name="Stamatis D."/>
            <person name="Reddy T."/>
            <person name="Daum C."/>
            <person name="Shapiro N."/>
            <person name="Ivanova N."/>
            <person name="Kyrpides N."/>
            <person name="Woyke T."/>
        </authorList>
    </citation>
    <scope>NUCLEOTIDE SEQUENCE [LARGE SCALE GENOMIC DNA]</scope>
    <source>
        <strain evidence="4">DSM 45417</strain>
    </source>
</reference>
<keyword evidence="4" id="KW-1185">Reference proteome</keyword>
<dbReference type="Gene3D" id="3.40.630.190">
    <property type="entry name" value="LCP protein"/>
    <property type="match status" value="1"/>
</dbReference>
<dbReference type="EMBL" id="QGTX01000001">
    <property type="protein sequence ID" value="PWW23276.1"/>
    <property type="molecule type" value="Genomic_DNA"/>
</dbReference>
<dbReference type="PANTHER" id="PTHR33392:SF6">
    <property type="entry name" value="POLYISOPRENYL-TEICHOIC ACID--PEPTIDOGLYCAN TEICHOIC ACID TRANSFERASE TAGU"/>
    <property type="match status" value="1"/>
</dbReference>
<sequence length="291" mass="29072">MLLLAVAGTDAAVLSARIGEVTVHLGADDSDGRTWVLVGLDSRTDLPGGADPGHFGTPEAVPGSRADVVLVVHQTDAGTTVLAVPRDLVVPTGDRVGRLALTWLEGAQATVDALCGLGIPTDHLVTVDLAGFAAVVDAAGGLDVDVPQPVRDEPAGLLLERSGPQHVDGATALALVRSRHPEHRVGGAWAAAPVDPDGRAGAAGTVLTALVEQVRGSSVRPDRLQAVAWAASGALAVDPGTSLADLAELAWADLGPVTVLPAGPPTGSALARHPTADTSVGLATAGLSCDG</sequence>
<proteinExistence type="inferred from homology"/>
<gene>
    <name evidence="3" type="ORF">JD79_02445</name>
</gene>
<feature type="domain" description="Cell envelope-related transcriptional attenuator" evidence="2">
    <location>
        <begin position="66"/>
        <end position="183"/>
    </location>
</feature>
<accession>A0A317QKL1</accession>
<dbReference type="InterPro" id="IPR050922">
    <property type="entry name" value="LytR/CpsA/Psr_CW_biosynth"/>
</dbReference>
<dbReference type="Pfam" id="PF03816">
    <property type="entry name" value="LytR_cpsA_psr"/>
    <property type="match status" value="1"/>
</dbReference>
<evidence type="ECO:0000313" key="4">
    <source>
        <dbReference type="Proteomes" id="UP000246661"/>
    </source>
</evidence>
<dbReference type="NCBIfam" id="TIGR00350">
    <property type="entry name" value="lytR_cpsA_psr"/>
    <property type="match status" value="1"/>
</dbReference>